<protein>
    <submittedName>
        <fullName evidence="2">Uncharacterized protein</fullName>
    </submittedName>
</protein>
<dbReference type="AlphaFoldDB" id="A0AAN6G935"/>
<feature type="region of interest" description="Disordered" evidence="1">
    <location>
        <begin position="559"/>
        <end position="578"/>
    </location>
</feature>
<feature type="compositionally biased region" description="Polar residues" evidence="1">
    <location>
        <begin position="115"/>
        <end position="125"/>
    </location>
</feature>
<feature type="compositionally biased region" description="Low complexity" evidence="1">
    <location>
        <begin position="299"/>
        <end position="319"/>
    </location>
</feature>
<feature type="region of interest" description="Disordered" evidence="1">
    <location>
        <begin position="597"/>
        <end position="619"/>
    </location>
</feature>
<feature type="compositionally biased region" description="Low complexity" evidence="1">
    <location>
        <begin position="603"/>
        <end position="613"/>
    </location>
</feature>
<feature type="compositionally biased region" description="Acidic residues" evidence="1">
    <location>
        <begin position="360"/>
        <end position="374"/>
    </location>
</feature>
<evidence type="ECO:0000313" key="3">
    <source>
        <dbReference type="Proteomes" id="UP001176521"/>
    </source>
</evidence>
<feature type="compositionally biased region" description="Low complexity" evidence="1">
    <location>
        <begin position="187"/>
        <end position="204"/>
    </location>
</feature>
<feature type="region of interest" description="Disordered" evidence="1">
    <location>
        <begin position="434"/>
        <end position="464"/>
    </location>
</feature>
<keyword evidence="3" id="KW-1185">Reference proteome</keyword>
<feature type="compositionally biased region" description="Low complexity" evidence="1">
    <location>
        <begin position="375"/>
        <end position="389"/>
    </location>
</feature>
<dbReference type="Proteomes" id="UP001176521">
    <property type="component" value="Unassembled WGS sequence"/>
</dbReference>
<dbReference type="EMBL" id="JAPDMQ010000275">
    <property type="protein sequence ID" value="KAK0528387.1"/>
    <property type="molecule type" value="Genomic_DNA"/>
</dbReference>
<feature type="region of interest" description="Disordered" evidence="1">
    <location>
        <begin position="115"/>
        <end position="167"/>
    </location>
</feature>
<comment type="caution">
    <text evidence="2">The sequence shown here is derived from an EMBL/GenBank/DDBJ whole genome shotgun (WGS) entry which is preliminary data.</text>
</comment>
<name>A0AAN6G935_9BASI</name>
<feature type="region of interest" description="Disordered" evidence="1">
    <location>
        <begin position="185"/>
        <end position="210"/>
    </location>
</feature>
<proteinExistence type="predicted"/>
<reference evidence="2" key="1">
    <citation type="journal article" date="2023" name="PhytoFront">
        <title>Draft Genome Resources of Seven Strains of Tilletia horrida, Causal Agent of Kernel Smut of Rice.</title>
        <authorList>
            <person name="Khanal S."/>
            <person name="Antony Babu S."/>
            <person name="Zhou X.G."/>
        </authorList>
    </citation>
    <scope>NUCLEOTIDE SEQUENCE</scope>
    <source>
        <strain evidence="2">TX3</strain>
    </source>
</reference>
<feature type="compositionally biased region" description="Basic and acidic residues" evidence="1">
    <location>
        <begin position="347"/>
        <end position="359"/>
    </location>
</feature>
<sequence>MCSATGIGGTGFAPTSTLRPALPLSIDVSVAQIALPPSSLIHKPAMVLPIVLDSDDNIVTQDQDPAASTTTMTTTSIAQEKGSQQPSQTCPSPSPMRTSASSPSLIDYRHFARLSSSDGTGSANVTPRPPFLNESGSDETVLRQQQQQQHLNASSAASSSHHSARPQQEVLALLSASTLDTEGIITSSPMESSNSSAIMSRSNSTLPSPTSVLDVDVLRTAVERKSGSMNTSRTSSTCNSWLDETSVHASYRPFYHRSPSVTSFASDGSWHGDAGDWNPEEQLKTAADKAISSSSRPVPANARCCRAAQQPQQPARRQPSFSSNPIFRTIGNGLGMVSSRVQRSHQRQQDGHDGDGSEHSDDDDDDDDDDDEIDISSASDSLFSSIAPSQRNSFSYSQSELGETSSVSSGRSHHRFRAIGQGLTPLKPQLALSKQHLQPAATAEDADKSSSTIHLATSPLGSGAMEGLSSPISPAQGSESRFQTARDSIKEHAGPFIWLLANLLDPVSESLSNSTTSLSRSSPSPPAFASPELGLDAVFSATTDAAILDAVRRPVDDDSEIVGAEDGSSKKQRSWARRSKEEYLFGPRSAWAALRAEADPAPQQQQQQQLSQLDDSKTSTASITRAGAAYMGSATTGGGGAGVLLQTVDV</sequence>
<feature type="region of interest" description="Disordered" evidence="1">
    <location>
        <begin position="61"/>
        <end position="102"/>
    </location>
</feature>
<evidence type="ECO:0000256" key="1">
    <source>
        <dbReference type="SAM" id="MobiDB-lite"/>
    </source>
</evidence>
<organism evidence="2 3">
    <name type="scientific">Tilletia horrida</name>
    <dbReference type="NCBI Taxonomy" id="155126"/>
    <lineage>
        <taxon>Eukaryota</taxon>
        <taxon>Fungi</taxon>
        <taxon>Dikarya</taxon>
        <taxon>Basidiomycota</taxon>
        <taxon>Ustilaginomycotina</taxon>
        <taxon>Exobasidiomycetes</taxon>
        <taxon>Tilletiales</taxon>
        <taxon>Tilletiaceae</taxon>
        <taxon>Tilletia</taxon>
    </lineage>
</organism>
<feature type="compositionally biased region" description="Low complexity" evidence="1">
    <location>
        <begin position="144"/>
        <end position="161"/>
    </location>
</feature>
<evidence type="ECO:0000313" key="2">
    <source>
        <dbReference type="EMBL" id="KAK0528387.1"/>
    </source>
</evidence>
<gene>
    <name evidence="2" type="ORF">OC842_004565</name>
</gene>
<feature type="region of interest" description="Disordered" evidence="1">
    <location>
        <begin position="285"/>
        <end position="389"/>
    </location>
</feature>
<accession>A0AAN6G935</accession>